<dbReference type="PRINTS" id="PR00392">
    <property type="entry name" value="PROFILIN"/>
</dbReference>
<keyword evidence="10" id="KW-1185">Reference proteome</keyword>
<dbReference type="PANTHER" id="PTHR11604:SF0">
    <property type="entry name" value="PROFILIN"/>
    <property type="match status" value="1"/>
</dbReference>
<feature type="chain" id="PRO_5042212291" description="Profilin" evidence="8">
    <location>
        <begin position="19"/>
        <end position="185"/>
    </location>
</feature>
<evidence type="ECO:0000313" key="9">
    <source>
        <dbReference type="EMBL" id="KAI1707920.1"/>
    </source>
</evidence>
<reference evidence="9" key="1">
    <citation type="submission" date="2022-01" db="EMBL/GenBank/DDBJ databases">
        <title>Genome Sequence Resource for Two Populations of Ditylenchus destructor, the Migratory Endoparasitic Phytonematode.</title>
        <authorList>
            <person name="Zhang H."/>
            <person name="Lin R."/>
            <person name="Xie B."/>
        </authorList>
    </citation>
    <scope>NUCLEOTIDE SEQUENCE</scope>
    <source>
        <strain evidence="9">BazhouSP</strain>
    </source>
</reference>
<evidence type="ECO:0000256" key="6">
    <source>
        <dbReference type="ARBA" id="ARBA00023212"/>
    </source>
</evidence>
<evidence type="ECO:0000256" key="3">
    <source>
        <dbReference type="ARBA" id="ARBA00011583"/>
    </source>
</evidence>
<dbReference type="InterPro" id="IPR036140">
    <property type="entry name" value="PFN_sf"/>
</dbReference>
<evidence type="ECO:0000313" key="10">
    <source>
        <dbReference type="Proteomes" id="UP001201812"/>
    </source>
</evidence>
<keyword evidence="6" id="KW-0206">Cytoskeleton</keyword>
<dbReference type="AlphaFoldDB" id="A0AAD4R3Y0"/>
<proteinExistence type="inferred from homology"/>
<dbReference type="SUPFAM" id="SSF55770">
    <property type="entry name" value="Profilin (actin-binding protein)"/>
    <property type="match status" value="1"/>
</dbReference>
<keyword evidence="5 7" id="KW-0009">Actin-binding</keyword>
<evidence type="ECO:0000256" key="1">
    <source>
        <dbReference type="ARBA" id="ARBA00004245"/>
    </source>
</evidence>
<comment type="similarity">
    <text evidence="2 7">Belongs to the profilin family.</text>
</comment>
<comment type="subcellular location">
    <subcellularLocation>
        <location evidence="1">Cytoplasm</location>
        <location evidence="1">Cytoskeleton</location>
    </subcellularLocation>
</comment>
<organism evidence="9 10">
    <name type="scientific">Ditylenchus destructor</name>
    <dbReference type="NCBI Taxonomy" id="166010"/>
    <lineage>
        <taxon>Eukaryota</taxon>
        <taxon>Metazoa</taxon>
        <taxon>Ecdysozoa</taxon>
        <taxon>Nematoda</taxon>
        <taxon>Chromadorea</taxon>
        <taxon>Rhabditida</taxon>
        <taxon>Tylenchina</taxon>
        <taxon>Tylenchomorpha</taxon>
        <taxon>Sphaerularioidea</taxon>
        <taxon>Anguinidae</taxon>
        <taxon>Anguininae</taxon>
        <taxon>Ditylenchus</taxon>
    </lineage>
</organism>
<name>A0AAD4R3Y0_9BILA</name>
<dbReference type="GO" id="GO:0003785">
    <property type="term" value="F:actin monomer binding"/>
    <property type="evidence" value="ECO:0007669"/>
    <property type="project" value="TreeGrafter"/>
</dbReference>
<evidence type="ECO:0000256" key="2">
    <source>
        <dbReference type="ARBA" id="ARBA00010058"/>
    </source>
</evidence>
<dbReference type="EMBL" id="JAKKPZ010000038">
    <property type="protein sequence ID" value="KAI1707920.1"/>
    <property type="molecule type" value="Genomic_DNA"/>
</dbReference>
<sequence length="185" mass="20015">MLWMISLALFTFVSVGSGSGMGLCGRFQHPPDSRLCQLQCPFGQHLHYLTVLIVVPGVIMSWQDLVNNNLIGTGHVSKAAICGFDGSIWGKSDNFNINAAEAAAAAKGFDQKDTLLGTGLRFEAEKYFVLNADDERIIGKKGSSGFFIYKTGQAVIVAIYEGGVQPEMCSKTTGALADYFRSINY</sequence>
<gene>
    <name evidence="9" type="ORF">DdX_12152</name>
</gene>
<evidence type="ECO:0000256" key="8">
    <source>
        <dbReference type="SAM" id="SignalP"/>
    </source>
</evidence>
<evidence type="ECO:0000256" key="5">
    <source>
        <dbReference type="ARBA" id="ARBA00023203"/>
    </source>
</evidence>
<dbReference type="Pfam" id="PF00235">
    <property type="entry name" value="Profilin"/>
    <property type="match status" value="1"/>
</dbReference>
<dbReference type="PANTHER" id="PTHR11604">
    <property type="entry name" value="PROFILIN"/>
    <property type="match status" value="1"/>
</dbReference>
<dbReference type="SMART" id="SM00392">
    <property type="entry name" value="PROF"/>
    <property type="match status" value="1"/>
</dbReference>
<dbReference type="FunFam" id="3.30.450.30:FF:000030">
    <property type="entry name" value="Profilin"/>
    <property type="match status" value="1"/>
</dbReference>
<accession>A0AAD4R3Y0</accession>
<protein>
    <recommendedName>
        <fullName evidence="7">Profilin</fullName>
    </recommendedName>
</protein>
<dbReference type="GO" id="GO:0005856">
    <property type="term" value="C:cytoskeleton"/>
    <property type="evidence" value="ECO:0007669"/>
    <property type="project" value="UniProtKB-SubCell"/>
</dbReference>
<comment type="caution">
    <text evidence="9">The sequence shown here is derived from an EMBL/GenBank/DDBJ whole genome shotgun (WGS) entry which is preliminary data.</text>
</comment>
<feature type="signal peptide" evidence="8">
    <location>
        <begin position="1"/>
        <end position="18"/>
    </location>
</feature>
<dbReference type="Gene3D" id="3.30.450.30">
    <property type="entry name" value="Dynein light chain 2a, cytoplasmic"/>
    <property type="match status" value="1"/>
</dbReference>
<dbReference type="InterPro" id="IPR005455">
    <property type="entry name" value="PFN_euk"/>
</dbReference>
<dbReference type="PRINTS" id="PR01640">
    <property type="entry name" value="PROFILINPLNT"/>
</dbReference>
<evidence type="ECO:0000256" key="7">
    <source>
        <dbReference type="RuleBase" id="RU003909"/>
    </source>
</evidence>
<keyword evidence="4" id="KW-0963">Cytoplasm</keyword>
<dbReference type="InterPro" id="IPR048278">
    <property type="entry name" value="PFN"/>
</dbReference>
<comment type="subunit">
    <text evidence="3">Occurs in many kinds of cells as a complex with monomeric actin in a 1:1 ratio.</text>
</comment>
<evidence type="ECO:0000256" key="4">
    <source>
        <dbReference type="ARBA" id="ARBA00022490"/>
    </source>
</evidence>
<keyword evidence="8" id="KW-0732">Signal</keyword>
<dbReference type="CDD" id="cd00148">
    <property type="entry name" value="PROF"/>
    <property type="match status" value="1"/>
</dbReference>
<dbReference type="Proteomes" id="UP001201812">
    <property type="component" value="Unassembled WGS sequence"/>
</dbReference>
<dbReference type="GO" id="GO:0005938">
    <property type="term" value="C:cell cortex"/>
    <property type="evidence" value="ECO:0007669"/>
    <property type="project" value="TreeGrafter"/>
</dbReference>